<reference evidence="1" key="1">
    <citation type="submission" date="2021-09" db="EMBL/GenBank/DDBJ databases">
        <authorList>
            <consortium name="AG Swart"/>
            <person name="Singh M."/>
            <person name="Singh A."/>
            <person name="Seah K."/>
            <person name="Emmerich C."/>
        </authorList>
    </citation>
    <scope>NUCLEOTIDE SEQUENCE</scope>
    <source>
        <strain evidence="1">ATCC30299</strain>
    </source>
</reference>
<gene>
    <name evidence="1" type="ORF">BSTOLATCC_MIC14722</name>
</gene>
<dbReference type="AlphaFoldDB" id="A0AAU9IQI0"/>
<name>A0AAU9IQI0_9CILI</name>
<dbReference type="Proteomes" id="UP001162131">
    <property type="component" value="Unassembled WGS sequence"/>
</dbReference>
<sequence>MEIARLETFLWIFGISLDNFLIANSQMFIEIISFPNFKASSNSLRNSNSLLEFPYGQYLTIASTHEFANSLWIL</sequence>
<keyword evidence="2" id="KW-1185">Reference proteome</keyword>
<protein>
    <submittedName>
        <fullName evidence="1">Uncharacterized protein</fullName>
    </submittedName>
</protein>
<evidence type="ECO:0000313" key="2">
    <source>
        <dbReference type="Proteomes" id="UP001162131"/>
    </source>
</evidence>
<dbReference type="EMBL" id="CAJZBQ010000014">
    <property type="protein sequence ID" value="CAG9315981.1"/>
    <property type="molecule type" value="Genomic_DNA"/>
</dbReference>
<evidence type="ECO:0000313" key="1">
    <source>
        <dbReference type="EMBL" id="CAG9315981.1"/>
    </source>
</evidence>
<accession>A0AAU9IQI0</accession>
<organism evidence="1 2">
    <name type="scientific">Blepharisma stoltei</name>
    <dbReference type="NCBI Taxonomy" id="1481888"/>
    <lineage>
        <taxon>Eukaryota</taxon>
        <taxon>Sar</taxon>
        <taxon>Alveolata</taxon>
        <taxon>Ciliophora</taxon>
        <taxon>Postciliodesmatophora</taxon>
        <taxon>Heterotrichea</taxon>
        <taxon>Heterotrichida</taxon>
        <taxon>Blepharismidae</taxon>
        <taxon>Blepharisma</taxon>
    </lineage>
</organism>
<comment type="caution">
    <text evidence="1">The sequence shown here is derived from an EMBL/GenBank/DDBJ whole genome shotgun (WGS) entry which is preliminary data.</text>
</comment>
<proteinExistence type="predicted"/>